<evidence type="ECO:0000313" key="1">
    <source>
        <dbReference type="EMBL" id="MEQ2442306.1"/>
    </source>
</evidence>
<comment type="caution">
    <text evidence="1">The sequence shown here is derived from an EMBL/GenBank/DDBJ whole genome shotgun (WGS) entry which is preliminary data.</text>
</comment>
<keyword evidence="2" id="KW-1185">Reference proteome</keyword>
<evidence type="ECO:0000313" key="2">
    <source>
        <dbReference type="Proteomes" id="UP001464378"/>
    </source>
</evidence>
<reference evidence="1 2" key="1">
    <citation type="submission" date="2024-03" db="EMBL/GenBank/DDBJ databases">
        <title>Human intestinal bacterial collection.</title>
        <authorList>
            <person name="Pauvert C."/>
            <person name="Hitch T.C.A."/>
            <person name="Clavel T."/>
        </authorList>
    </citation>
    <scope>NUCLEOTIDE SEQUENCE [LARGE SCALE GENOMIC DNA]</scope>
    <source>
        <strain evidence="1 2">CLA-AP-H29</strain>
    </source>
</reference>
<dbReference type="EMBL" id="JBBMFK010000003">
    <property type="protein sequence ID" value="MEQ2442306.1"/>
    <property type="molecule type" value="Genomic_DNA"/>
</dbReference>
<dbReference type="Proteomes" id="UP001464378">
    <property type="component" value="Unassembled WGS sequence"/>
</dbReference>
<organism evidence="1 2">
    <name type="scientific">Pseudoflavonifractor intestinihominis</name>
    <dbReference type="NCBI Taxonomy" id="3133171"/>
    <lineage>
        <taxon>Bacteria</taxon>
        <taxon>Bacillati</taxon>
        <taxon>Bacillota</taxon>
        <taxon>Clostridia</taxon>
        <taxon>Eubacteriales</taxon>
        <taxon>Oscillospiraceae</taxon>
        <taxon>Pseudoflavonifractor</taxon>
    </lineage>
</organism>
<accession>A0ABV1E4T3</accession>
<proteinExistence type="predicted"/>
<protein>
    <submittedName>
        <fullName evidence="1">Uncharacterized protein</fullName>
    </submittedName>
</protein>
<gene>
    <name evidence="1" type="ORF">WMO64_02355</name>
</gene>
<sequence length="72" mass="7975">MVAKYVINKGTRKLHAVTCRTVKDSVGYSAGSDLNTLLEETDSKISCCKVCLKDDEKAQAFVEAHNRKIKKS</sequence>
<name>A0ABV1E4T3_9FIRM</name>
<dbReference type="RefSeq" id="WP_204832625.1">
    <property type="nucleotide sequence ID" value="NZ_JBBMFK010000003.1"/>
</dbReference>